<name>A0ABS5F7W9_9PROT</name>
<gene>
    <name evidence="1" type="ORF">GXW71_30185</name>
</gene>
<keyword evidence="2" id="KW-1185">Reference proteome</keyword>
<comment type="caution">
    <text evidence="1">The sequence shown here is derived from an EMBL/GenBank/DDBJ whole genome shotgun (WGS) entry which is preliminary data.</text>
</comment>
<proteinExistence type="predicted"/>
<dbReference type="EMBL" id="JAAGBB010000064">
    <property type="protein sequence ID" value="MBR0668659.1"/>
    <property type="molecule type" value="Genomic_DNA"/>
</dbReference>
<evidence type="ECO:0000313" key="2">
    <source>
        <dbReference type="Proteomes" id="UP001196870"/>
    </source>
</evidence>
<protein>
    <submittedName>
        <fullName evidence="1">Uncharacterized protein</fullName>
    </submittedName>
</protein>
<evidence type="ECO:0000313" key="1">
    <source>
        <dbReference type="EMBL" id="MBR0668659.1"/>
    </source>
</evidence>
<organism evidence="1 2">
    <name type="scientific">Plastoroseomonas hellenica</name>
    <dbReference type="NCBI Taxonomy" id="2687306"/>
    <lineage>
        <taxon>Bacteria</taxon>
        <taxon>Pseudomonadati</taxon>
        <taxon>Pseudomonadota</taxon>
        <taxon>Alphaproteobacteria</taxon>
        <taxon>Acetobacterales</taxon>
        <taxon>Acetobacteraceae</taxon>
        <taxon>Plastoroseomonas</taxon>
    </lineage>
</organism>
<reference evidence="2" key="1">
    <citation type="journal article" date="2021" name="Syst. Appl. Microbiol.">
        <title>Roseomonas hellenica sp. nov., isolated from roots of wild-growing Alkanna tinctoria.</title>
        <authorList>
            <person name="Rat A."/>
            <person name="Naranjo H.D."/>
            <person name="Lebbe L."/>
            <person name="Cnockaert M."/>
            <person name="Krigas N."/>
            <person name="Grigoriadou K."/>
            <person name="Maloupa E."/>
            <person name="Willems A."/>
        </authorList>
    </citation>
    <scope>NUCLEOTIDE SEQUENCE [LARGE SCALE GENOMIC DNA]</scope>
    <source>
        <strain evidence="2">LMG 31523</strain>
    </source>
</reference>
<accession>A0ABS5F7W9</accession>
<sequence length="63" mass="7075">MPLRFAARQIVPEGINVVFADGIDPDVRVSWQGGGPWNRTLQSAIQPLGLRMHHRDRAITISR</sequence>
<dbReference type="Proteomes" id="UP001196870">
    <property type="component" value="Unassembled WGS sequence"/>
</dbReference>